<organism evidence="2">
    <name type="scientific">marine sediment metagenome</name>
    <dbReference type="NCBI Taxonomy" id="412755"/>
    <lineage>
        <taxon>unclassified sequences</taxon>
        <taxon>metagenomes</taxon>
        <taxon>ecological metagenomes</taxon>
    </lineage>
</organism>
<feature type="compositionally biased region" description="Basic residues" evidence="1">
    <location>
        <begin position="1"/>
        <end position="21"/>
    </location>
</feature>
<reference evidence="2" key="1">
    <citation type="journal article" date="2015" name="Nature">
        <title>Complex archaea that bridge the gap between prokaryotes and eukaryotes.</title>
        <authorList>
            <person name="Spang A."/>
            <person name="Saw J.H."/>
            <person name="Jorgensen S.L."/>
            <person name="Zaremba-Niedzwiedzka K."/>
            <person name="Martijn J."/>
            <person name="Lind A.E."/>
            <person name="van Eijk R."/>
            <person name="Schleper C."/>
            <person name="Guy L."/>
            <person name="Ettema T.J."/>
        </authorList>
    </citation>
    <scope>NUCLEOTIDE SEQUENCE</scope>
</reference>
<evidence type="ECO:0000313" key="2">
    <source>
        <dbReference type="EMBL" id="KKN54530.1"/>
    </source>
</evidence>
<protein>
    <submittedName>
        <fullName evidence="2">Uncharacterized protein</fullName>
    </submittedName>
</protein>
<feature type="region of interest" description="Disordered" evidence="1">
    <location>
        <begin position="46"/>
        <end position="67"/>
    </location>
</feature>
<dbReference type="AlphaFoldDB" id="A0A0F9RDA4"/>
<sequence>MKNKTKYLKQRKKEKANRKAKQIGSNVTDARRMLEVQKQAFKVAEEAAKEPATDRPISAARKAFQDV</sequence>
<evidence type="ECO:0000256" key="1">
    <source>
        <dbReference type="SAM" id="MobiDB-lite"/>
    </source>
</evidence>
<gene>
    <name evidence="2" type="ORF">LCGC14_0591220</name>
</gene>
<proteinExistence type="predicted"/>
<dbReference type="EMBL" id="LAZR01000924">
    <property type="protein sequence ID" value="KKN54530.1"/>
    <property type="molecule type" value="Genomic_DNA"/>
</dbReference>
<feature type="region of interest" description="Disordered" evidence="1">
    <location>
        <begin position="1"/>
        <end position="24"/>
    </location>
</feature>
<name>A0A0F9RDA4_9ZZZZ</name>
<accession>A0A0F9RDA4</accession>
<comment type="caution">
    <text evidence="2">The sequence shown here is derived from an EMBL/GenBank/DDBJ whole genome shotgun (WGS) entry which is preliminary data.</text>
</comment>